<gene>
    <name evidence="2" type="ORF">NWE73_13415</name>
</gene>
<accession>A0ABT6DLB1</accession>
<dbReference type="RefSeq" id="WP_277578849.1">
    <property type="nucleotide sequence ID" value="NZ_JANRMI010000004.1"/>
</dbReference>
<organism evidence="2 3">
    <name type="scientific">Bdellovibrio svalbardensis</name>
    <dbReference type="NCBI Taxonomy" id="2972972"/>
    <lineage>
        <taxon>Bacteria</taxon>
        <taxon>Pseudomonadati</taxon>
        <taxon>Bdellovibrionota</taxon>
        <taxon>Bdellovibrionia</taxon>
        <taxon>Bdellovibrionales</taxon>
        <taxon>Pseudobdellovibrionaceae</taxon>
        <taxon>Bdellovibrio</taxon>
    </lineage>
</organism>
<keyword evidence="3" id="KW-1185">Reference proteome</keyword>
<dbReference type="Proteomes" id="UP001152321">
    <property type="component" value="Unassembled WGS sequence"/>
</dbReference>
<keyword evidence="1" id="KW-0812">Transmembrane</keyword>
<keyword evidence="1" id="KW-1133">Transmembrane helix</keyword>
<feature type="transmembrane region" description="Helical" evidence="1">
    <location>
        <begin position="42"/>
        <end position="71"/>
    </location>
</feature>
<comment type="caution">
    <text evidence="2">The sequence shown here is derived from an EMBL/GenBank/DDBJ whole genome shotgun (WGS) entry which is preliminary data.</text>
</comment>
<sequence>MDGEKILIQANVSDERRSDGFVYIETFNQTQKMQVALRKLALFWGLAILSILIPVFHFVLVPLFFALGFFFAHRGYKSEGQVLSGSTTCPHCHTEVVVRKAELNWPITEICQGCARVVRIEKA</sequence>
<name>A0ABT6DLB1_9BACT</name>
<proteinExistence type="predicted"/>
<protein>
    <submittedName>
        <fullName evidence="2">Uncharacterized protein</fullName>
    </submittedName>
</protein>
<evidence type="ECO:0000313" key="2">
    <source>
        <dbReference type="EMBL" id="MDG0817374.1"/>
    </source>
</evidence>
<evidence type="ECO:0000313" key="3">
    <source>
        <dbReference type="Proteomes" id="UP001152321"/>
    </source>
</evidence>
<dbReference type="EMBL" id="JANRMI010000004">
    <property type="protein sequence ID" value="MDG0817374.1"/>
    <property type="molecule type" value="Genomic_DNA"/>
</dbReference>
<reference evidence="2" key="1">
    <citation type="submission" date="2022-08" db="EMBL/GenBank/DDBJ databases">
        <title>Novel Bdellovibrio Species Isolated from Svalbard: Designation Bdellovibrio svalbardensis.</title>
        <authorList>
            <person name="Mitchell R.J."/>
            <person name="Choi S.Y."/>
        </authorList>
    </citation>
    <scope>NUCLEOTIDE SEQUENCE</scope>
    <source>
        <strain evidence="2">PAP01</strain>
    </source>
</reference>
<evidence type="ECO:0000256" key="1">
    <source>
        <dbReference type="SAM" id="Phobius"/>
    </source>
</evidence>
<keyword evidence="1" id="KW-0472">Membrane</keyword>